<reference evidence="3 4" key="1">
    <citation type="journal article" date="2014" name="Int. J. Syst. Evol. Microbiol.">
        <title>Carboxylicivirga gen. nov. in the family Marinilabiliaceae with two novel species, Carboxylicivirga mesophila sp. nov. and Carboxylicivirga taeanensis sp. nov., and reclassification of Cytophaga fermentans as Saccharicrinis fermentans gen. nov., comb. nov.</title>
        <authorList>
            <person name="Yang S.H."/>
            <person name="Seo H.S."/>
            <person name="Woo J.H."/>
            <person name="Oh H.M."/>
            <person name="Jang H."/>
            <person name="Lee J.H."/>
            <person name="Kim S.J."/>
            <person name="Kwon K.K."/>
        </authorList>
    </citation>
    <scope>NUCLEOTIDE SEQUENCE [LARGE SCALE GENOMIC DNA]</scope>
    <source>
        <strain evidence="3 4">JCM 18290</strain>
    </source>
</reference>
<gene>
    <name evidence="3" type="ORF">KEM09_15665</name>
</gene>
<dbReference type="InterPro" id="IPR025164">
    <property type="entry name" value="Toastrack_DUF4097"/>
</dbReference>
<evidence type="ECO:0000313" key="3">
    <source>
        <dbReference type="EMBL" id="MBS2212855.1"/>
    </source>
</evidence>
<dbReference type="EMBL" id="JAGUCN010000019">
    <property type="protein sequence ID" value="MBS2212855.1"/>
    <property type="molecule type" value="Genomic_DNA"/>
</dbReference>
<name>A0ABS5KCU0_9BACT</name>
<dbReference type="RefSeq" id="WP_212229713.1">
    <property type="nucleotide sequence ID" value="NZ_JAGUCN010000019.1"/>
</dbReference>
<keyword evidence="4" id="KW-1185">Reference proteome</keyword>
<comment type="caution">
    <text evidence="3">The sequence shown here is derived from an EMBL/GenBank/DDBJ whole genome shotgun (WGS) entry which is preliminary data.</text>
</comment>
<organism evidence="3 4">
    <name type="scientific">Carboxylicivirga mesophila</name>
    <dbReference type="NCBI Taxonomy" id="1166478"/>
    <lineage>
        <taxon>Bacteria</taxon>
        <taxon>Pseudomonadati</taxon>
        <taxon>Bacteroidota</taxon>
        <taxon>Bacteroidia</taxon>
        <taxon>Marinilabiliales</taxon>
        <taxon>Marinilabiliaceae</taxon>
        <taxon>Carboxylicivirga</taxon>
    </lineage>
</organism>
<proteinExistence type="predicted"/>
<dbReference type="Pfam" id="PF13349">
    <property type="entry name" value="DUF4097"/>
    <property type="match status" value="1"/>
</dbReference>
<evidence type="ECO:0000259" key="2">
    <source>
        <dbReference type="Pfam" id="PF13349"/>
    </source>
</evidence>
<protein>
    <recommendedName>
        <fullName evidence="2">DUF4097 domain-containing protein</fullName>
    </recommendedName>
</protein>
<dbReference type="Proteomes" id="UP000721861">
    <property type="component" value="Unassembled WGS sequence"/>
</dbReference>
<feature type="chain" id="PRO_5045796125" description="DUF4097 domain-containing protein" evidence="1">
    <location>
        <begin position="20"/>
        <end position="338"/>
    </location>
</feature>
<evidence type="ECO:0000256" key="1">
    <source>
        <dbReference type="SAM" id="SignalP"/>
    </source>
</evidence>
<keyword evidence="1" id="KW-0732">Signal</keyword>
<feature type="signal peptide" evidence="1">
    <location>
        <begin position="1"/>
        <end position="19"/>
    </location>
</feature>
<feature type="domain" description="DUF4097" evidence="2">
    <location>
        <begin position="54"/>
        <end position="207"/>
    </location>
</feature>
<sequence length="338" mass="35827">MMKNICLLLLVMLPITLLGQEMPKVASVNQSFDNITSVSVIGEFCKVDVKEGAKLEVTAELRAAKEMDGYAVMCTEEAGVLKVEVQKPASGWTSHSGFVNVIIPAGVMLDVQTTSGYISLEGLSGADVLAQSKSGKIQANNMKVNLKLKTSSASVKAENITGQLNVSTKGGAHVVRNVEGAVSLYSSSGEMIVENINGALKTESTDGAQTIKEIKGDVYLKTKSGAMKLSNAEGKIGSLSVSGTLNLFDVTGVFNLVATKGSIIGSRVKLTESSSFNTTEGKIKMKFINPQEQFTFACQSEHAYMVAYGKSKKKKLKMGEGPIVITAISTTGAMNFNK</sequence>
<accession>A0ABS5KCU0</accession>
<evidence type="ECO:0000313" key="4">
    <source>
        <dbReference type="Proteomes" id="UP000721861"/>
    </source>
</evidence>